<accession>A0A072VIC2</accession>
<reference evidence="1 3" key="1">
    <citation type="journal article" date="2011" name="Nature">
        <title>The Medicago genome provides insight into the evolution of rhizobial symbioses.</title>
        <authorList>
            <person name="Young N.D."/>
            <person name="Debelle F."/>
            <person name="Oldroyd G.E."/>
            <person name="Geurts R."/>
            <person name="Cannon S.B."/>
            <person name="Udvardi M.K."/>
            <person name="Benedito V.A."/>
            <person name="Mayer K.F."/>
            <person name="Gouzy J."/>
            <person name="Schoof H."/>
            <person name="Van de Peer Y."/>
            <person name="Proost S."/>
            <person name="Cook D.R."/>
            <person name="Meyers B.C."/>
            <person name="Spannagl M."/>
            <person name="Cheung F."/>
            <person name="De Mita S."/>
            <person name="Krishnakumar V."/>
            <person name="Gundlach H."/>
            <person name="Zhou S."/>
            <person name="Mudge J."/>
            <person name="Bharti A.K."/>
            <person name="Murray J.D."/>
            <person name="Naoumkina M.A."/>
            <person name="Rosen B."/>
            <person name="Silverstein K.A."/>
            <person name="Tang H."/>
            <person name="Rombauts S."/>
            <person name="Zhao P.X."/>
            <person name="Zhou P."/>
            <person name="Barbe V."/>
            <person name="Bardou P."/>
            <person name="Bechner M."/>
            <person name="Bellec A."/>
            <person name="Berger A."/>
            <person name="Berges H."/>
            <person name="Bidwell S."/>
            <person name="Bisseling T."/>
            <person name="Choisne N."/>
            <person name="Couloux A."/>
            <person name="Denny R."/>
            <person name="Deshpande S."/>
            <person name="Dai X."/>
            <person name="Doyle J.J."/>
            <person name="Dudez A.M."/>
            <person name="Farmer A.D."/>
            <person name="Fouteau S."/>
            <person name="Franken C."/>
            <person name="Gibelin C."/>
            <person name="Gish J."/>
            <person name="Goldstein S."/>
            <person name="Gonzalez A.J."/>
            <person name="Green P.J."/>
            <person name="Hallab A."/>
            <person name="Hartog M."/>
            <person name="Hua A."/>
            <person name="Humphray S.J."/>
            <person name="Jeong D.H."/>
            <person name="Jing Y."/>
            <person name="Jocker A."/>
            <person name="Kenton S.M."/>
            <person name="Kim D.J."/>
            <person name="Klee K."/>
            <person name="Lai H."/>
            <person name="Lang C."/>
            <person name="Lin S."/>
            <person name="Macmil S.L."/>
            <person name="Magdelenat G."/>
            <person name="Matthews L."/>
            <person name="McCorrison J."/>
            <person name="Monaghan E.L."/>
            <person name="Mun J.H."/>
            <person name="Najar F.Z."/>
            <person name="Nicholson C."/>
            <person name="Noirot C."/>
            <person name="O'Bleness M."/>
            <person name="Paule C.R."/>
            <person name="Poulain J."/>
            <person name="Prion F."/>
            <person name="Qin B."/>
            <person name="Qu C."/>
            <person name="Retzel E.F."/>
            <person name="Riddle C."/>
            <person name="Sallet E."/>
            <person name="Samain S."/>
            <person name="Samson N."/>
            <person name="Sanders I."/>
            <person name="Saurat O."/>
            <person name="Scarpelli C."/>
            <person name="Schiex T."/>
            <person name="Segurens B."/>
            <person name="Severin A.J."/>
            <person name="Sherrier D.J."/>
            <person name="Shi R."/>
            <person name="Sims S."/>
            <person name="Singer S.R."/>
            <person name="Sinharoy S."/>
            <person name="Sterck L."/>
            <person name="Viollet A."/>
            <person name="Wang B.B."/>
            <person name="Wang K."/>
            <person name="Wang M."/>
            <person name="Wang X."/>
            <person name="Warfsmann J."/>
            <person name="Weissenbach J."/>
            <person name="White D.D."/>
            <person name="White J.D."/>
            <person name="Wiley G.B."/>
            <person name="Wincker P."/>
            <person name="Xing Y."/>
            <person name="Yang L."/>
            <person name="Yao Z."/>
            <person name="Ying F."/>
            <person name="Zhai J."/>
            <person name="Zhou L."/>
            <person name="Zuber A."/>
            <person name="Denarie J."/>
            <person name="Dixon R.A."/>
            <person name="May G.D."/>
            <person name="Schwartz D.C."/>
            <person name="Rogers J."/>
            <person name="Quetier F."/>
            <person name="Town C.D."/>
            <person name="Roe B.A."/>
        </authorList>
    </citation>
    <scope>NUCLEOTIDE SEQUENCE [LARGE SCALE GENOMIC DNA]</scope>
    <source>
        <strain evidence="1">A17</strain>
        <strain evidence="2 3">cv. Jemalong A17</strain>
    </source>
</reference>
<protein>
    <recommendedName>
        <fullName evidence="4">F-box protein interaction domain protein</fullName>
    </recommendedName>
</protein>
<reference evidence="1 3" key="2">
    <citation type="journal article" date="2014" name="BMC Genomics">
        <title>An improved genome release (version Mt4.0) for the model legume Medicago truncatula.</title>
        <authorList>
            <person name="Tang H."/>
            <person name="Krishnakumar V."/>
            <person name="Bidwell S."/>
            <person name="Rosen B."/>
            <person name="Chan A."/>
            <person name="Zhou S."/>
            <person name="Gentzbittel L."/>
            <person name="Childs K.L."/>
            <person name="Yandell M."/>
            <person name="Gundlach H."/>
            <person name="Mayer K.F."/>
            <person name="Schwartz D.C."/>
            <person name="Town C.D."/>
        </authorList>
    </citation>
    <scope>GENOME REANNOTATION</scope>
    <source>
        <strain evidence="1">A17</strain>
        <strain evidence="2 3">cv. Jemalong A17</strain>
    </source>
</reference>
<dbReference type="EnsemblPlants" id="KEH41203">
    <property type="protein sequence ID" value="KEH41203"/>
    <property type="gene ID" value="MTR_1g046600"/>
</dbReference>
<evidence type="ECO:0000313" key="2">
    <source>
        <dbReference type="EnsemblPlants" id="KEH41203"/>
    </source>
</evidence>
<dbReference type="HOGENOM" id="CLU_910208_0_0_1"/>
<keyword evidence="3" id="KW-1185">Reference proteome</keyword>
<dbReference type="AlphaFoldDB" id="A0A072VIC2"/>
<dbReference type="PANTHER" id="PTHR31672">
    <property type="entry name" value="BNACNNG10540D PROTEIN"/>
    <property type="match status" value="1"/>
</dbReference>
<gene>
    <name evidence="1" type="ordered locus">MTR_1g046600</name>
</gene>
<evidence type="ECO:0008006" key="4">
    <source>
        <dbReference type="Google" id="ProtNLM"/>
    </source>
</evidence>
<organism evidence="1 3">
    <name type="scientific">Medicago truncatula</name>
    <name type="common">Barrel medic</name>
    <name type="synonym">Medicago tribuloides</name>
    <dbReference type="NCBI Taxonomy" id="3880"/>
    <lineage>
        <taxon>Eukaryota</taxon>
        <taxon>Viridiplantae</taxon>
        <taxon>Streptophyta</taxon>
        <taxon>Embryophyta</taxon>
        <taxon>Tracheophyta</taxon>
        <taxon>Spermatophyta</taxon>
        <taxon>Magnoliopsida</taxon>
        <taxon>eudicotyledons</taxon>
        <taxon>Gunneridae</taxon>
        <taxon>Pentapetalae</taxon>
        <taxon>rosids</taxon>
        <taxon>fabids</taxon>
        <taxon>Fabales</taxon>
        <taxon>Fabaceae</taxon>
        <taxon>Papilionoideae</taxon>
        <taxon>50 kb inversion clade</taxon>
        <taxon>NPAAA clade</taxon>
        <taxon>Hologalegina</taxon>
        <taxon>IRL clade</taxon>
        <taxon>Trifolieae</taxon>
        <taxon>Medicago</taxon>
    </lineage>
</organism>
<evidence type="ECO:0000313" key="3">
    <source>
        <dbReference type="Proteomes" id="UP000002051"/>
    </source>
</evidence>
<dbReference type="EMBL" id="CM001217">
    <property type="protein sequence ID" value="KEH41203.1"/>
    <property type="molecule type" value="Genomic_DNA"/>
</dbReference>
<dbReference type="InterPro" id="IPR050796">
    <property type="entry name" value="SCF_F-box_component"/>
</dbReference>
<proteinExistence type="predicted"/>
<name>A0A072VIC2_MEDTR</name>
<evidence type="ECO:0000313" key="1">
    <source>
        <dbReference type="EMBL" id="KEH41203.1"/>
    </source>
</evidence>
<dbReference type="PANTHER" id="PTHR31672:SF13">
    <property type="entry name" value="F-BOX PROTEIN CPR30-LIKE"/>
    <property type="match status" value="1"/>
</dbReference>
<dbReference type="Proteomes" id="UP000002051">
    <property type="component" value="Unassembled WGS sequence"/>
</dbReference>
<sequence>MADFIRGYPRVWIFLPSLPWDGAYDLHSHPRTILEGIIITLIPSSREEIRHLRILKLKNSRANSHLWVLLRKSCDTLISDPAFVKLHLKRSALRNPHFLLITNHTTTIKGDSSNGSDDEYNKDFSVVPYSLHSLVQNPSFTLSVQPYYLIIGPCNGLICLEGGSYSFYDYQEYWLRLWNPATKEITPKFGYFQEDLFGYSRFHAYYQFNFGCDTSTDIYKVVASRYNPCQRSSNEIDLVIWHMKKFGVEDSWTPFLIISYNDLQIDYSYDGYEMEYDFNLVPLFLSEDGNTLILHSIGEAEAILYN</sequence>
<reference evidence="2" key="3">
    <citation type="submission" date="2015-04" db="UniProtKB">
        <authorList>
            <consortium name="EnsemblPlants"/>
        </authorList>
    </citation>
    <scope>IDENTIFICATION</scope>
    <source>
        <strain evidence="2">cv. Jemalong A17</strain>
    </source>
</reference>